<reference evidence="3" key="1">
    <citation type="journal article" date="2019" name="Int. J. Syst. Evol. Microbiol.">
        <title>The Global Catalogue of Microorganisms (GCM) 10K type strain sequencing project: providing services to taxonomists for standard genome sequencing and annotation.</title>
        <authorList>
            <consortium name="The Broad Institute Genomics Platform"/>
            <consortium name="The Broad Institute Genome Sequencing Center for Infectious Disease"/>
            <person name="Wu L."/>
            <person name="Ma J."/>
        </authorList>
    </citation>
    <scope>NUCLEOTIDE SEQUENCE [LARGE SCALE GENOMIC DNA]</scope>
    <source>
        <strain evidence="3">JCM 15442</strain>
    </source>
</reference>
<comment type="caution">
    <text evidence="2">The sequence shown here is derived from an EMBL/GenBank/DDBJ whole genome shotgun (WGS) entry which is preliminary data.</text>
</comment>
<organism evidence="2 3">
    <name type="scientific">Deinococcus aerolatus</name>
    <dbReference type="NCBI Taxonomy" id="522487"/>
    <lineage>
        <taxon>Bacteria</taxon>
        <taxon>Thermotogati</taxon>
        <taxon>Deinococcota</taxon>
        <taxon>Deinococci</taxon>
        <taxon>Deinococcales</taxon>
        <taxon>Deinococcaceae</taxon>
        <taxon>Deinococcus</taxon>
    </lineage>
</organism>
<sequence>MQAEYAGHVWTYDFIFDQTMEGTTLILLTLTDEFTRQSLALQVATSLTSKEVKDVLRDVIAGRGAPR</sequence>
<dbReference type="Gene3D" id="3.30.420.10">
    <property type="entry name" value="Ribonuclease H-like superfamily/Ribonuclease H"/>
    <property type="match status" value="1"/>
</dbReference>
<dbReference type="InterPro" id="IPR012337">
    <property type="entry name" value="RNaseH-like_sf"/>
</dbReference>
<dbReference type="EMBL" id="BMOL01000017">
    <property type="protein sequence ID" value="GGL90010.1"/>
    <property type="molecule type" value="Genomic_DNA"/>
</dbReference>
<gene>
    <name evidence="2" type="ORF">GCM10010840_30070</name>
</gene>
<dbReference type="InterPro" id="IPR001584">
    <property type="entry name" value="Integrase_cat-core"/>
</dbReference>
<evidence type="ECO:0000313" key="3">
    <source>
        <dbReference type="Proteomes" id="UP000639973"/>
    </source>
</evidence>
<dbReference type="PANTHER" id="PTHR47515:SF1">
    <property type="entry name" value="BLR2054 PROTEIN"/>
    <property type="match status" value="1"/>
</dbReference>
<protein>
    <recommendedName>
        <fullName evidence="1">Integrase catalytic domain-containing protein</fullName>
    </recommendedName>
</protein>
<dbReference type="PANTHER" id="PTHR47515">
    <property type="entry name" value="LOW CALCIUM RESPONSE LOCUS PROTEIN T"/>
    <property type="match status" value="1"/>
</dbReference>
<dbReference type="SUPFAM" id="SSF53098">
    <property type="entry name" value="Ribonuclease H-like"/>
    <property type="match status" value="1"/>
</dbReference>
<proteinExistence type="predicted"/>
<accession>A0ABQ2GE94</accession>
<name>A0ABQ2GE94_9DEIO</name>
<evidence type="ECO:0000259" key="1">
    <source>
        <dbReference type="PROSITE" id="PS50994"/>
    </source>
</evidence>
<keyword evidence="3" id="KW-1185">Reference proteome</keyword>
<dbReference type="PROSITE" id="PS50994">
    <property type="entry name" value="INTEGRASE"/>
    <property type="match status" value="1"/>
</dbReference>
<feature type="domain" description="Integrase catalytic" evidence="1">
    <location>
        <begin position="1"/>
        <end position="67"/>
    </location>
</feature>
<dbReference type="InterPro" id="IPR036397">
    <property type="entry name" value="RNaseH_sf"/>
</dbReference>
<evidence type="ECO:0000313" key="2">
    <source>
        <dbReference type="EMBL" id="GGL90010.1"/>
    </source>
</evidence>
<dbReference type="Proteomes" id="UP000639973">
    <property type="component" value="Unassembled WGS sequence"/>
</dbReference>